<sequence length="85" mass="9585">MIDESEISQRLKAQLPRGSASSYISQIQNNSLNHGSSSLHTSVKASDRQIKKRRSNPKFIQVSDLSTNSDTQLEQVLNEEEKQIK</sequence>
<feature type="region of interest" description="Disordered" evidence="1">
    <location>
        <begin position="31"/>
        <end position="65"/>
    </location>
</feature>
<dbReference type="EMBL" id="CAJVQB010022900">
    <property type="protein sequence ID" value="CAG8800624.1"/>
    <property type="molecule type" value="Genomic_DNA"/>
</dbReference>
<protein>
    <submittedName>
        <fullName evidence="2">41145_t:CDS:1</fullName>
    </submittedName>
</protein>
<keyword evidence="3" id="KW-1185">Reference proteome</keyword>
<dbReference type="Proteomes" id="UP000789901">
    <property type="component" value="Unassembled WGS sequence"/>
</dbReference>
<name>A0ABN7VUW0_GIGMA</name>
<organism evidence="2 3">
    <name type="scientific">Gigaspora margarita</name>
    <dbReference type="NCBI Taxonomy" id="4874"/>
    <lineage>
        <taxon>Eukaryota</taxon>
        <taxon>Fungi</taxon>
        <taxon>Fungi incertae sedis</taxon>
        <taxon>Mucoromycota</taxon>
        <taxon>Glomeromycotina</taxon>
        <taxon>Glomeromycetes</taxon>
        <taxon>Diversisporales</taxon>
        <taxon>Gigasporaceae</taxon>
        <taxon>Gigaspora</taxon>
    </lineage>
</organism>
<accession>A0ABN7VUW0</accession>
<evidence type="ECO:0000313" key="2">
    <source>
        <dbReference type="EMBL" id="CAG8800624.1"/>
    </source>
</evidence>
<comment type="caution">
    <text evidence="2">The sequence shown here is derived from an EMBL/GenBank/DDBJ whole genome shotgun (WGS) entry which is preliminary data.</text>
</comment>
<proteinExistence type="predicted"/>
<evidence type="ECO:0000256" key="1">
    <source>
        <dbReference type="SAM" id="MobiDB-lite"/>
    </source>
</evidence>
<gene>
    <name evidence="2" type="ORF">GMARGA_LOCUS23008</name>
</gene>
<evidence type="ECO:0000313" key="3">
    <source>
        <dbReference type="Proteomes" id="UP000789901"/>
    </source>
</evidence>
<feature type="compositionally biased region" description="Low complexity" evidence="1">
    <location>
        <begin position="31"/>
        <end position="42"/>
    </location>
</feature>
<feature type="non-terminal residue" evidence="2">
    <location>
        <position position="85"/>
    </location>
</feature>
<reference evidence="2 3" key="1">
    <citation type="submission" date="2021-06" db="EMBL/GenBank/DDBJ databases">
        <authorList>
            <person name="Kallberg Y."/>
            <person name="Tangrot J."/>
            <person name="Rosling A."/>
        </authorList>
    </citation>
    <scope>NUCLEOTIDE SEQUENCE [LARGE SCALE GENOMIC DNA]</scope>
    <source>
        <strain evidence="2 3">120-4 pot B 10/14</strain>
    </source>
</reference>